<dbReference type="EMBL" id="JANBPU010000366">
    <property type="protein sequence ID" value="KAJ1912220.1"/>
    <property type="molecule type" value="Genomic_DNA"/>
</dbReference>
<evidence type="ECO:0000313" key="3">
    <source>
        <dbReference type="Proteomes" id="UP001150538"/>
    </source>
</evidence>
<sequence length="125" mass="13860">MDAKSLSDTNQSLVQTENSGASDNNEDMATQEDLLKGTIPIKDSLSIKSIEQSSVVQDSQNLLRDINNNQSSIGSTEWFAETDAIHQMITKLRNFRSSIITRLHNDHSNIGKSVDQLKSALDKLK</sequence>
<feature type="region of interest" description="Disordered" evidence="1">
    <location>
        <begin position="1"/>
        <end position="30"/>
    </location>
</feature>
<dbReference type="Proteomes" id="UP001150538">
    <property type="component" value="Unassembled WGS sequence"/>
</dbReference>
<proteinExistence type="predicted"/>
<keyword evidence="3" id="KW-1185">Reference proteome</keyword>
<accession>A0A9W7ZV47</accession>
<feature type="compositionally biased region" description="Polar residues" evidence="1">
    <location>
        <begin position="1"/>
        <end position="23"/>
    </location>
</feature>
<evidence type="ECO:0000256" key="1">
    <source>
        <dbReference type="SAM" id="MobiDB-lite"/>
    </source>
</evidence>
<name>A0A9W7ZV47_9FUNG</name>
<reference evidence="2" key="1">
    <citation type="submission" date="2022-07" db="EMBL/GenBank/DDBJ databases">
        <title>Phylogenomic reconstructions and comparative analyses of Kickxellomycotina fungi.</title>
        <authorList>
            <person name="Reynolds N.K."/>
            <person name="Stajich J.E."/>
            <person name="Barry K."/>
            <person name="Grigoriev I.V."/>
            <person name="Crous P."/>
            <person name="Smith M.E."/>
        </authorList>
    </citation>
    <scope>NUCLEOTIDE SEQUENCE</scope>
    <source>
        <strain evidence="2">NBRC 100468</strain>
    </source>
</reference>
<organism evidence="2 3">
    <name type="scientific">Mycoemilia scoparia</name>
    <dbReference type="NCBI Taxonomy" id="417184"/>
    <lineage>
        <taxon>Eukaryota</taxon>
        <taxon>Fungi</taxon>
        <taxon>Fungi incertae sedis</taxon>
        <taxon>Zoopagomycota</taxon>
        <taxon>Kickxellomycotina</taxon>
        <taxon>Kickxellomycetes</taxon>
        <taxon>Kickxellales</taxon>
        <taxon>Kickxellaceae</taxon>
        <taxon>Mycoemilia</taxon>
    </lineage>
</organism>
<evidence type="ECO:0000313" key="2">
    <source>
        <dbReference type="EMBL" id="KAJ1912220.1"/>
    </source>
</evidence>
<protein>
    <submittedName>
        <fullName evidence="2">Uncharacterized protein</fullName>
    </submittedName>
</protein>
<gene>
    <name evidence="2" type="ORF">H4219_005685</name>
</gene>
<comment type="caution">
    <text evidence="2">The sequence shown here is derived from an EMBL/GenBank/DDBJ whole genome shotgun (WGS) entry which is preliminary data.</text>
</comment>
<dbReference type="AlphaFoldDB" id="A0A9W7ZV47"/>